<comment type="caution">
    <text evidence="2">The sequence shown here is derived from an EMBL/GenBank/DDBJ whole genome shotgun (WGS) entry which is preliminary data.</text>
</comment>
<proteinExistence type="predicted"/>
<name>A0A2J8NG17_PANTR</name>
<organism evidence="2 3">
    <name type="scientific">Pan troglodytes</name>
    <name type="common">Chimpanzee</name>
    <dbReference type="NCBI Taxonomy" id="9598"/>
    <lineage>
        <taxon>Eukaryota</taxon>
        <taxon>Metazoa</taxon>
        <taxon>Chordata</taxon>
        <taxon>Craniata</taxon>
        <taxon>Vertebrata</taxon>
        <taxon>Euteleostomi</taxon>
        <taxon>Mammalia</taxon>
        <taxon>Eutheria</taxon>
        <taxon>Euarchontoglires</taxon>
        <taxon>Primates</taxon>
        <taxon>Haplorrhini</taxon>
        <taxon>Catarrhini</taxon>
        <taxon>Hominidae</taxon>
        <taxon>Pan</taxon>
    </lineage>
</organism>
<sequence length="45" mass="4959">MARSLSIMFVPNSWLNGYHKHLLKVEIPGPQPKSSKSGVSGGHER</sequence>
<evidence type="ECO:0000256" key="1">
    <source>
        <dbReference type="SAM" id="MobiDB-lite"/>
    </source>
</evidence>
<accession>A0A2J8NG17</accession>
<evidence type="ECO:0000313" key="3">
    <source>
        <dbReference type="Proteomes" id="UP000236370"/>
    </source>
</evidence>
<dbReference type="Proteomes" id="UP000236370">
    <property type="component" value="Unassembled WGS sequence"/>
</dbReference>
<evidence type="ECO:0000313" key="2">
    <source>
        <dbReference type="EMBL" id="PNI70693.1"/>
    </source>
</evidence>
<dbReference type="AlphaFoldDB" id="A0A2J8NG17"/>
<feature type="region of interest" description="Disordered" evidence="1">
    <location>
        <begin position="26"/>
        <end position="45"/>
    </location>
</feature>
<reference evidence="2 3" key="1">
    <citation type="submission" date="2017-12" db="EMBL/GenBank/DDBJ databases">
        <title>High-resolution comparative analysis of great ape genomes.</title>
        <authorList>
            <person name="Pollen A."/>
            <person name="Hastie A."/>
            <person name="Hormozdiari F."/>
            <person name="Dougherty M."/>
            <person name="Liu R."/>
            <person name="Chaisson M."/>
            <person name="Hoppe E."/>
            <person name="Hill C."/>
            <person name="Pang A."/>
            <person name="Hillier L."/>
            <person name="Baker C."/>
            <person name="Armstrong J."/>
            <person name="Shendure J."/>
            <person name="Paten B."/>
            <person name="Wilson R."/>
            <person name="Chao H."/>
            <person name="Schneider V."/>
            <person name="Ventura M."/>
            <person name="Kronenberg Z."/>
            <person name="Murali S."/>
            <person name="Gordon D."/>
            <person name="Cantsilieris S."/>
            <person name="Munson K."/>
            <person name="Nelson B."/>
            <person name="Raja A."/>
            <person name="Underwood J."/>
            <person name="Diekhans M."/>
            <person name="Fiddes I."/>
            <person name="Haussler D."/>
            <person name="Eichler E."/>
        </authorList>
    </citation>
    <scope>NUCLEOTIDE SEQUENCE [LARGE SCALE GENOMIC DNA]</scope>
    <source>
        <strain evidence="2">Yerkes chimp pedigree #C0471</strain>
    </source>
</reference>
<dbReference type="EMBL" id="NBAG03000230">
    <property type="protein sequence ID" value="PNI70693.1"/>
    <property type="molecule type" value="Genomic_DNA"/>
</dbReference>
<protein>
    <submittedName>
        <fullName evidence="2">DNPEP isoform 4</fullName>
    </submittedName>
</protein>
<gene>
    <name evidence="2" type="ORF">CK820_G0011044</name>
</gene>